<dbReference type="Proteomes" id="UP000785679">
    <property type="component" value="Unassembled WGS sequence"/>
</dbReference>
<sequence length="237" mass="26807">METQVEITHQGIDSAKPEIEFRVLKPEELDDALKFAAKIFSESEPLTHSTKATYEQMYEHLYKPFLHQFQELGDLQIGAFKDGKLVGASLNNDVYSTVPLSGTIIDILEPVLSCLDVVQHQLEHEGFLTKEPKKYFHVFFVATAPEMKGQGIATKVLDMAQQLALEAGFKFSYIECTNPGMVRASQKSGFEILKTQSYKEFEYKGEHPFENLPRDYGTECCTILAQDLSKLRASKIQ</sequence>
<evidence type="ECO:0000259" key="1">
    <source>
        <dbReference type="PROSITE" id="PS51186"/>
    </source>
</evidence>
<dbReference type="EMBL" id="RRYP01014591">
    <property type="protein sequence ID" value="TNV75899.1"/>
    <property type="molecule type" value="Genomic_DNA"/>
</dbReference>
<accession>A0A8J8NJK9</accession>
<dbReference type="Gene3D" id="3.40.630.30">
    <property type="match status" value="1"/>
</dbReference>
<dbReference type="PANTHER" id="PTHR20905">
    <property type="entry name" value="N-ACETYLTRANSFERASE-RELATED"/>
    <property type="match status" value="1"/>
</dbReference>
<dbReference type="CDD" id="cd04301">
    <property type="entry name" value="NAT_SF"/>
    <property type="match status" value="1"/>
</dbReference>
<dbReference type="InterPro" id="IPR000182">
    <property type="entry name" value="GNAT_dom"/>
</dbReference>
<dbReference type="OrthoDB" id="2115692at2759"/>
<dbReference type="PANTHER" id="PTHR20905:SF1">
    <property type="entry name" value="AT07410P-RELATED"/>
    <property type="match status" value="1"/>
</dbReference>
<dbReference type="PROSITE" id="PS51186">
    <property type="entry name" value="GNAT"/>
    <property type="match status" value="1"/>
</dbReference>
<feature type="domain" description="N-acetyltransferase" evidence="1">
    <location>
        <begin position="19"/>
        <end position="215"/>
    </location>
</feature>
<evidence type="ECO:0000313" key="2">
    <source>
        <dbReference type="EMBL" id="TNV75899.1"/>
    </source>
</evidence>
<dbReference type="AlphaFoldDB" id="A0A8J8NJK9"/>
<dbReference type="SUPFAM" id="SSF55729">
    <property type="entry name" value="Acyl-CoA N-acyltransferases (Nat)"/>
    <property type="match status" value="1"/>
</dbReference>
<evidence type="ECO:0000313" key="3">
    <source>
        <dbReference type="Proteomes" id="UP000785679"/>
    </source>
</evidence>
<dbReference type="GO" id="GO:0008080">
    <property type="term" value="F:N-acetyltransferase activity"/>
    <property type="evidence" value="ECO:0007669"/>
    <property type="project" value="TreeGrafter"/>
</dbReference>
<dbReference type="Pfam" id="PF00583">
    <property type="entry name" value="Acetyltransf_1"/>
    <property type="match status" value="1"/>
</dbReference>
<comment type="caution">
    <text evidence="2">The sequence shown here is derived from an EMBL/GenBank/DDBJ whole genome shotgun (WGS) entry which is preliminary data.</text>
</comment>
<proteinExistence type="predicted"/>
<organism evidence="2 3">
    <name type="scientific">Halteria grandinella</name>
    <dbReference type="NCBI Taxonomy" id="5974"/>
    <lineage>
        <taxon>Eukaryota</taxon>
        <taxon>Sar</taxon>
        <taxon>Alveolata</taxon>
        <taxon>Ciliophora</taxon>
        <taxon>Intramacronucleata</taxon>
        <taxon>Spirotrichea</taxon>
        <taxon>Stichotrichia</taxon>
        <taxon>Sporadotrichida</taxon>
        <taxon>Halteriidae</taxon>
        <taxon>Halteria</taxon>
    </lineage>
</organism>
<gene>
    <name evidence="2" type="ORF">FGO68_gene6523</name>
</gene>
<reference evidence="2" key="1">
    <citation type="submission" date="2019-06" db="EMBL/GenBank/DDBJ databases">
        <authorList>
            <person name="Zheng W."/>
        </authorList>
    </citation>
    <scope>NUCLEOTIDE SEQUENCE</scope>
    <source>
        <strain evidence="2">QDHG01</strain>
    </source>
</reference>
<name>A0A8J8NJK9_HALGN</name>
<dbReference type="InterPro" id="IPR016181">
    <property type="entry name" value="Acyl_CoA_acyltransferase"/>
</dbReference>
<protein>
    <recommendedName>
        <fullName evidence="1">N-acetyltransferase domain-containing protein</fullName>
    </recommendedName>
</protein>
<keyword evidence="3" id="KW-1185">Reference proteome</keyword>